<reference evidence="11 12" key="1">
    <citation type="submission" date="2024-05" db="EMBL/GenBank/DDBJ databases">
        <title>A draft genome resource for the thread blight pathogen Marasmius tenuissimus strain MS-2.</title>
        <authorList>
            <person name="Yulfo-Soto G.E."/>
            <person name="Baruah I.K."/>
            <person name="Amoako-Attah I."/>
            <person name="Bukari Y."/>
            <person name="Meinhardt L.W."/>
            <person name="Bailey B.A."/>
            <person name="Cohen S.P."/>
        </authorList>
    </citation>
    <scope>NUCLEOTIDE SEQUENCE [LARGE SCALE GENOMIC DNA]</scope>
    <source>
        <strain evidence="11 12">MS-2</strain>
    </source>
</reference>
<sequence>MRLQAFFALLAVALPLVSSVPISHEEIEAKVAQDLRLLSLEDGAEPVWKTEDEKLELMRAGKQFFDVTETYELEQSLPAVSEFASFATYPAPSHQTQIKPILSTLSTANMQSSLSSLTAFNNRYYRSSTGADASNWILNKVKSVTSGRSDITASLFTHSWVESSIIVKIAGTSASSPVTILGSHMDSINLSNPTSGRAPGADDDGTGTVNLIEALRALVASGYKPKTPLEFHWYAGEEAGLLGSQAIATSYKNSGVSVKAMIEFDMTGYFRPGSTEVIALEADYIDSGLNSFMRQIIGAYSSLPAANDSPCGYACSDHASWYKLGYPTAMPFEAVTGNDNPVIHSASDTTSVSGFSWSHSLEFTKVALAAAYELTA</sequence>
<evidence type="ECO:0000256" key="5">
    <source>
        <dbReference type="ARBA" id="ARBA00022729"/>
    </source>
</evidence>
<comment type="caution">
    <text evidence="11">The sequence shown here is derived from an EMBL/GenBank/DDBJ whole genome shotgun (WGS) entry which is preliminary data.</text>
</comment>
<feature type="chain" id="PRO_5045001262" description="Peptide hydrolase" evidence="9">
    <location>
        <begin position="20"/>
        <end position="376"/>
    </location>
</feature>
<dbReference type="EMBL" id="JBBXMP010000051">
    <property type="protein sequence ID" value="KAL0065181.1"/>
    <property type="molecule type" value="Genomic_DNA"/>
</dbReference>
<evidence type="ECO:0000256" key="6">
    <source>
        <dbReference type="ARBA" id="ARBA00022801"/>
    </source>
</evidence>
<comment type="cofactor">
    <cofactor evidence="1">
        <name>Zn(2+)</name>
        <dbReference type="ChEBI" id="CHEBI:29105"/>
    </cofactor>
</comment>
<dbReference type="PANTHER" id="PTHR12147:SF56">
    <property type="entry name" value="AMINOPEPTIDASE YDR415C-RELATED"/>
    <property type="match status" value="1"/>
</dbReference>
<keyword evidence="12" id="KW-1185">Reference proteome</keyword>
<keyword evidence="5 9" id="KW-0732">Signal</keyword>
<organism evidence="11 12">
    <name type="scientific">Marasmius tenuissimus</name>
    <dbReference type="NCBI Taxonomy" id="585030"/>
    <lineage>
        <taxon>Eukaryota</taxon>
        <taxon>Fungi</taxon>
        <taxon>Dikarya</taxon>
        <taxon>Basidiomycota</taxon>
        <taxon>Agaricomycotina</taxon>
        <taxon>Agaricomycetes</taxon>
        <taxon>Agaricomycetidae</taxon>
        <taxon>Agaricales</taxon>
        <taxon>Marasmiineae</taxon>
        <taxon>Marasmiaceae</taxon>
        <taxon>Marasmius</taxon>
    </lineage>
</organism>
<dbReference type="InterPro" id="IPR007484">
    <property type="entry name" value="Peptidase_M28"/>
</dbReference>
<name>A0ABR2ZU12_9AGAR</name>
<keyword evidence="4 9" id="KW-0479">Metal-binding</keyword>
<feature type="signal peptide" evidence="9">
    <location>
        <begin position="1"/>
        <end position="19"/>
    </location>
</feature>
<evidence type="ECO:0000313" key="12">
    <source>
        <dbReference type="Proteomes" id="UP001437256"/>
    </source>
</evidence>
<accession>A0ABR2ZU12</accession>
<evidence type="ECO:0000313" key="11">
    <source>
        <dbReference type="EMBL" id="KAL0065181.1"/>
    </source>
</evidence>
<dbReference type="Proteomes" id="UP001437256">
    <property type="component" value="Unassembled WGS sequence"/>
</dbReference>
<keyword evidence="3 9" id="KW-0645">Protease</keyword>
<evidence type="ECO:0000259" key="10">
    <source>
        <dbReference type="Pfam" id="PF04389"/>
    </source>
</evidence>
<evidence type="ECO:0000256" key="1">
    <source>
        <dbReference type="ARBA" id="ARBA00001947"/>
    </source>
</evidence>
<keyword evidence="6 9" id="KW-0378">Hydrolase</keyword>
<proteinExistence type="inferred from homology"/>
<evidence type="ECO:0000256" key="4">
    <source>
        <dbReference type="ARBA" id="ARBA00022723"/>
    </source>
</evidence>
<evidence type="ECO:0000256" key="7">
    <source>
        <dbReference type="ARBA" id="ARBA00022833"/>
    </source>
</evidence>
<dbReference type="EC" id="3.4.-.-" evidence="9"/>
<keyword evidence="7 9" id="KW-0862">Zinc</keyword>
<comment type="similarity">
    <text evidence="8">Belongs to the peptidase M28 family. M28E subfamily.</text>
</comment>
<evidence type="ECO:0000256" key="3">
    <source>
        <dbReference type="ARBA" id="ARBA00022670"/>
    </source>
</evidence>
<feature type="domain" description="Peptidase M28" evidence="10">
    <location>
        <begin position="165"/>
        <end position="368"/>
    </location>
</feature>
<evidence type="ECO:0000256" key="9">
    <source>
        <dbReference type="RuleBase" id="RU361240"/>
    </source>
</evidence>
<dbReference type="SUPFAM" id="SSF53187">
    <property type="entry name" value="Zn-dependent exopeptidases"/>
    <property type="match status" value="1"/>
</dbReference>
<dbReference type="Pfam" id="PF04389">
    <property type="entry name" value="Peptidase_M28"/>
    <property type="match status" value="1"/>
</dbReference>
<keyword evidence="2" id="KW-0031">Aminopeptidase</keyword>
<evidence type="ECO:0000256" key="8">
    <source>
        <dbReference type="ARBA" id="ARBA00043962"/>
    </source>
</evidence>
<gene>
    <name evidence="11" type="ORF">AAF712_007851</name>
</gene>
<evidence type="ECO:0000256" key="2">
    <source>
        <dbReference type="ARBA" id="ARBA00022438"/>
    </source>
</evidence>
<dbReference type="Gene3D" id="3.40.630.10">
    <property type="entry name" value="Zn peptidases"/>
    <property type="match status" value="1"/>
</dbReference>
<protein>
    <recommendedName>
        <fullName evidence="9">Peptide hydrolase</fullName>
        <ecNumber evidence="9">3.4.-.-</ecNumber>
    </recommendedName>
</protein>
<dbReference type="PANTHER" id="PTHR12147">
    <property type="entry name" value="METALLOPEPTIDASE M28 FAMILY MEMBER"/>
    <property type="match status" value="1"/>
</dbReference>
<dbReference type="InterPro" id="IPR045175">
    <property type="entry name" value="M28_fam"/>
</dbReference>
<dbReference type="CDD" id="cd03879">
    <property type="entry name" value="M28_AAP"/>
    <property type="match status" value="1"/>
</dbReference>